<evidence type="ECO:0000256" key="5">
    <source>
        <dbReference type="ARBA" id="ARBA00023136"/>
    </source>
</evidence>
<dbReference type="Gene3D" id="1.20.1250.20">
    <property type="entry name" value="MFS general substrate transporter like domains"/>
    <property type="match status" value="1"/>
</dbReference>
<evidence type="ECO:0000256" key="4">
    <source>
        <dbReference type="ARBA" id="ARBA00022989"/>
    </source>
</evidence>
<evidence type="ECO:0000313" key="7">
    <source>
        <dbReference type="EMBL" id="OBA21364.1"/>
    </source>
</evidence>
<feature type="transmembrane region" description="Helical" evidence="6">
    <location>
        <begin position="20"/>
        <end position="39"/>
    </location>
</feature>
<dbReference type="PANTHER" id="PTHR48022">
    <property type="entry name" value="PLASTIDIC GLUCOSE TRANSPORTER 4"/>
    <property type="match status" value="1"/>
</dbReference>
<feature type="transmembrane region" description="Helical" evidence="6">
    <location>
        <begin position="76"/>
        <end position="96"/>
    </location>
</feature>
<accession>A0A1A0HB60</accession>
<evidence type="ECO:0000256" key="1">
    <source>
        <dbReference type="ARBA" id="ARBA00004141"/>
    </source>
</evidence>
<keyword evidence="4 6" id="KW-1133">Transmembrane helix</keyword>
<dbReference type="InterPro" id="IPR005828">
    <property type="entry name" value="MFS_sugar_transport-like"/>
</dbReference>
<dbReference type="InterPro" id="IPR050360">
    <property type="entry name" value="MFS_Sugar_Transporters"/>
</dbReference>
<keyword evidence="8" id="KW-1185">Reference proteome</keyword>
<dbReference type="OrthoDB" id="4142200at2759"/>
<dbReference type="PANTHER" id="PTHR48022:SF7">
    <property type="entry name" value="MAJOR FACILITATOR SUPERFAMILY (MFS) PROFILE DOMAIN-CONTAINING PROTEIN-RELATED"/>
    <property type="match status" value="1"/>
</dbReference>
<dbReference type="GeneID" id="30027097"/>
<reference evidence="7 8" key="1">
    <citation type="submission" date="2016-05" db="EMBL/GenBank/DDBJ databases">
        <title>Comparative genomics of biotechnologically important yeasts.</title>
        <authorList>
            <consortium name="DOE Joint Genome Institute"/>
            <person name="Riley R."/>
            <person name="Haridas S."/>
            <person name="Wolfe K.H."/>
            <person name="Lopes M.R."/>
            <person name="Hittinger C.T."/>
            <person name="Goker M."/>
            <person name="Salamov A."/>
            <person name="Wisecaver J."/>
            <person name="Long T.M."/>
            <person name="Aerts A.L."/>
            <person name="Barry K."/>
            <person name="Choi C."/>
            <person name="Clum A."/>
            <person name="Coughlan A.Y."/>
            <person name="Deshpande S."/>
            <person name="Douglass A.P."/>
            <person name="Hanson S.J."/>
            <person name="Klenk H.-P."/>
            <person name="LaButti K."/>
            <person name="Lapidus A."/>
            <person name="Lindquist E."/>
            <person name="Lipzen A."/>
            <person name="Meier-kolthoff J.P."/>
            <person name="Ohm R.A."/>
            <person name="Otillar R.P."/>
            <person name="Pangilinan J."/>
            <person name="Peng Y."/>
            <person name="Rokas A."/>
            <person name="Rosa C.A."/>
            <person name="Scheuner C."/>
            <person name="Sibirny A.A."/>
            <person name="Slot J.C."/>
            <person name="Stielow J.B."/>
            <person name="Sun H."/>
            <person name="Kurtzman C.P."/>
            <person name="Blackwell M."/>
            <person name="Grigoriev I.V."/>
            <person name="Jeffries T.W."/>
        </authorList>
    </citation>
    <scope>NUCLEOTIDE SEQUENCE [LARGE SCALE GENOMIC DNA]</scope>
    <source>
        <strain evidence="7 8">NRRL YB-4993</strain>
    </source>
</reference>
<dbReference type="AlphaFoldDB" id="A0A1A0HB60"/>
<comment type="subcellular location">
    <subcellularLocation>
        <location evidence="1">Membrane</location>
        <topology evidence="1">Multi-pass membrane protein</topology>
    </subcellularLocation>
</comment>
<evidence type="ECO:0000256" key="6">
    <source>
        <dbReference type="SAM" id="Phobius"/>
    </source>
</evidence>
<evidence type="ECO:0008006" key="9">
    <source>
        <dbReference type="Google" id="ProtNLM"/>
    </source>
</evidence>
<comment type="caution">
    <text evidence="7">The sequence shown here is derived from an EMBL/GenBank/DDBJ whole genome shotgun (WGS) entry which is preliminary data.</text>
</comment>
<protein>
    <recommendedName>
        <fullName evidence="9">Major facilitator superfamily (MFS) profile domain-containing protein</fullName>
    </recommendedName>
</protein>
<name>A0A1A0HB60_9ASCO</name>
<dbReference type="GO" id="GO:0016020">
    <property type="term" value="C:membrane"/>
    <property type="evidence" value="ECO:0007669"/>
    <property type="project" value="UniProtKB-SubCell"/>
</dbReference>
<sequence length="215" mass="24148">MQKFRKRTFTAVSAQIWQQLTGMNIMMYYIVCIFQIAGYNGNTNLVPSLIQYILNMAVTIPALFTSDLLGRRTILLAGAALMMAFQFGVAGILATYSEPVFISDTVRITIPEENKSATKGVIACCYSFVPLHLSGALESGFIAGRYIGGMGRLAIQKTWSFTFHLCKLDLQFCHFHVHVFIIRNITWKAYCIYATFCAFAELIQKLEISHEGNKI</sequence>
<proteinExistence type="predicted"/>
<evidence type="ECO:0000256" key="2">
    <source>
        <dbReference type="ARBA" id="ARBA00022448"/>
    </source>
</evidence>
<feature type="transmembrane region" description="Helical" evidence="6">
    <location>
        <begin position="45"/>
        <end position="64"/>
    </location>
</feature>
<gene>
    <name evidence="7" type="ORF">METBIDRAFT_11893</name>
</gene>
<dbReference type="EMBL" id="LXTC01000003">
    <property type="protein sequence ID" value="OBA21364.1"/>
    <property type="molecule type" value="Genomic_DNA"/>
</dbReference>
<dbReference type="Pfam" id="PF00083">
    <property type="entry name" value="Sugar_tr"/>
    <property type="match status" value="1"/>
</dbReference>
<dbReference type="GO" id="GO:0005351">
    <property type="term" value="F:carbohydrate:proton symporter activity"/>
    <property type="evidence" value="ECO:0007669"/>
    <property type="project" value="TreeGrafter"/>
</dbReference>
<dbReference type="InterPro" id="IPR036259">
    <property type="entry name" value="MFS_trans_sf"/>
</dbReference>
<dbReference type="SUPFAM" id="SSF103473">
    <property type="entry name" value="MFS general substrate transporter"/>
    <property type="match status" value="1"/>
</dbReference>
<evidence type="ECO:0000313" key="8">
    <source>
        <dbReference type="Proteomes" id="UP000092555"/>
    </source>
</evidence>
<evidence type="ECO:0000256" key="3">
    <source>
        <dbReference type="ARBA" id="ARBA00022692"/>
    </source>
</evidence>
<dbReference type="Proteomes" id="UP000092555">
    <property type="component" value="Unassembled WGS sequence"/>
</dbReference>
<organism evidence="7 8">
    <name type="scientific">Metschnikowia bicuspidata var. bicuspidata NRRL YB-4993</name>
    <dbReference type="NCBI Taxonomy" id="869754"/>
    <lineage>
        <taxon>Eukaryota</taxon>
        <taxon>Fungi</taxon>
        <taxon>Dikarya</taxon>
        <taxon>Ascomycota</taxon>
        <taxon>Saccharomycotina</taxon>
        <taxon>Pichiomycetes</taxon>
        <taxon>Metschnikowiaceae</taxon>
        <taxon>Metschnikowia</taxon>
    </lineage>
</organism>
<dbReference type="RefSeq" id="XP_018711874.1">
    <property type="nucleotide sequence ID" value="XM_018854121.1"/>
</dbReference>
<keyword evidence="3 6" id="KW-0812">Transmembrane</keyword>
<keyword evidence="5 6" id="KW-0472">Membrane</keyword>
<dbReference type="STRING" id="869754.A0A1A0HB60"/>
<keyword evidence="2" id="KW-0813">Transport</keyword>